<dbReference type="EMBL" id="FRDM01000040">
    <property type="protein sequence ID" value="SHN88122.1"/>
    <property type="molecule type" value="Genomic_DNA"/>
</dbReference>
<evidence type="ECO:0000313" key="2">
    <source>
        <dbReference type="EMBL" id="SHN88122.1"/>
    </source>
</evidence>
<accession>A0A1M7UYV7</accession>
<organism evidence="2 3">
    <name type="scientific">Geodermatophilus obscurus</name>
    <dbReference type="NCBI Taxonomy" id="1861"/>
    <lineage>
        <taxon>Bacteria</taxon>
        <taxon>Bacillati</taxon>
        <taxon>Actinomycetota</taxon>
        <taxon>Actinomycetes</taxon>
        <taxon>Geodermatophilales</taxon>
        <taxon>Geodermatophilaceae</taxon>
        <taxon>Geodermatophilus</taxon>
    </lineage>
</organism>
<evidence type="ECO:0000313" key="3">
    <source>
        <dbReference type="Proteomes" id="UP000184428"/>
    </source>
</evidence>
<protein>
    <submittedName>
        <fullName evidence="2">Uncharacterized protein</fullName>
    </submittedName>
</protein>
<evidence type="ECO:0000256" key="1">
    <source>
        <dbReference type="SAM" id="MobiDB-lite"/>
    </source>
</evidence>
<feature type="region of interest" description="Disordered" evidence="1">
    <location>
        <begin position="1"/>
        <end position="21"/>
    </location>
</feature>
<gene>
    <name evidence="2" type="ORF">SAMN05660350_04365</name>
</gene>
<name>A0A1M7UYV7_9ACTN</name>
<dbReference type="Proteomes" id="UP000184428">
    <property type="component" value="Unassembled WGS sequence"/>
</dbReference>
<reference evidence="2 3" key="1">
    <citation type="submission" date="2016-12" db="EMBL/GenBank/DDBJ databases">
        <authorList>
            <person name="Song W.-J."/>
            <person name="Kurnit D.M."/>
        </authorList>
    </citation>
    <scope>NUCLEOTIDE SEQUENCE [LARGE SCALE GENOMIC DNA]</scope>
    <source>
        <strain evidence="2 3">DSM 43162</strain>
    </source>
</reference>
<proteinExistence type="predicted"/>
<sequence>MARMTEDARPADPGEDGGDPACWLRRVCPACGRLADVDPPVRCAACGELLPADR</sequence>
<dbReference type="AlphaFoldDB" id="A0A1M7UYV7"/>
<feature type="compositionally biased region" description="Basic and acidic residues" evidence="1">
    <location>
        <begin position="1"/>
        <end position="12"/>
    </location>
</feature>